<dbReference type="GO" id="GO:0043025">
    <property type="term" value="C:neuronal cell body"/>
    <property type="evidence" value="ECO:0007669"/>
    <property type="project" value="TreeGrafter"/>
</dbReference>
<dbReference type="FunFam" id="2.60.40.10:FF:000022">
    <property type="entry name" value="Cardiac titin"/>
    <property type="match status" value="3"/>
</dbReference>
<evidence type="ECO:0000256" key="2">
    <source>
        <dbReference type="ARBA" id="ARBA00023157"/>
    </source>
</evidence>
<gene>
    <name evidence="4" type="ORF">FQN60_006043</name>
</gene>
<evidence type="ECO:0000313" key="5">
    <source>
        <dbReference type="Proteomes" id="UP000327493"/>
    </source>
</evidence>
<feature type="domain" description="Ig-like" evidence="3">
    <location>
        <begin position="72"/>
        <end position="161"/>
    </location>
</feature>
<dbReference type="SMART" id="SM00408">
    <property type="entry name" value="IGc2"/>
    <property type="match status" value="3"/>
</dbReference>
<dbReference type="SMART" id="SM00409">
    <property type="entry name" value="IG"/>
    <property type="match status" value="3"/>
</dbReference>
<feature type="domain" description="Ig-like" evidence="3">
    <location>
        <begin position="2"/>
        <end position="69"/>
    </location>
</feature>
<proteinExistence type="predicted"/>
<dbReference type="InterPro" id="IPR007110">
    <property type="entry name" value="Ig-like_dom"/>
</dbReference>
<dbReference type="InterPro" id="IPR036179">
    <property type="entry name" value="Ig-like_dom_sf"/>
</dbReference>
<comment type="caution">
    <text evidence="4">The sequence shown here is derived from an EMBL/GenBank/DDBJ whole genome shotgun (WGS) entry which is preliminary data.</text>
</comment>
<evidence type="ECO:0000256" key="1">
    <source>
        <dbReference type="ARBA" id="ARBA00022729"/>
    </source>
</evidence>
<dbReference type="InterPro" id="IPR013098">
    <property type="entry name" value="Ig_I-set"/>
</dbReference>
<dbReference type="PANTHER" id="PTHR45080">
    <property type="entry name" value="CONTACTIN 5"/>
    <property type="match status" value="1"/>
</dbReference>
<evidence type="ECO:0000313" key="4">
    <source>
        <dbReference type="EMBL" id="KAA8578951.1"/>
    </source>
</evidence>
<dbReference type="EMBL" id="VOFY01000060">
    <property type="protein sequence ID" value="KAA8578951.1"/>
    <property type="molecule type" value="Genomic_DNA"/>
</dbReference>
<dbReference type="GO" id="GO:0008046">
    <property type="term" value="F:axon guidance receptor activity"/>
    <property type="evidence" value="ECO:0007669"/>
    <property type="project" value="TreeGrafter"/>
</dbReference>
<dbReference type="GO" id="GO:0005886">
    <property type="term" value="C:plasma membrane"/>
    <property type="evidence" value="ECO:0007669"/>
    <property type="project" value="TreeGrafter"/>
</dbReference>
<sequence length="244" mass="26683">SPSFIKTPSPVEGVVGKDASLHCEVYGTPPFQVNWYKDKRPLKDSRKYKIVSVASSATLHIMKLEKDDAEQPAFVKKLADQSVTVGQQLTLTTTVKGSEPLTVSWVQDKDHILREGDNRKIKFENNVVTLVVPKADSTTAGKYTCQLRNDSGVVESVSHVTVLEPAVIVHSPESLSVKSGENTALEVTVSGSPELKTKWFKDNKALSAGAKYQTSFSKKIAALKIRSADKADAGEYRLEVTNHV</sequence>
<feature type="non-terminal residue" evidence="4">
    <location>
        <position position="244"/>
    </location>
</feature>
<name>A0A5J5CES0_9PERO</name>
<dbReference type="AlphaFoldDB" id="A0A5J5CES0"/>
<dbReference type="GO" id="GO:0007156">
    <property type="term" value="P:homophilic cell adhesion via plasma membrane adhesion molecules"/>
    <property type="evidence" value="ECO:0007669"/>
    <property type="project" value="TreeGrafter"/>
</dbReference>
<keyword evidence="2" id="KW-1015">Disulfide bond</keyword>
<dbReference type="PROSITE" id="PS50835">
    <property type="entry name" value="IG_LIKE"/>
    <property type="match status" value="3"/>
</dbReference>
<dbReference type="InterPro" id="IPR013783">
    <property type="entry name" value="Ig-like_fold"/>
</dbReference>
<dbReference type="CDD" id="cd00096">
    <property type="entry name" value="Ig"/>
    <property type="match status" value="1"/>
</dbReference>
<keyword evidence="5" id="KW-1185">Reference proteome</keyword>
<evidence type="ECO:0000259" key="3">
    <source>
        <dbReference type="PROSITE" id="PS50835"/>
    </source>
</evidence>
<dbReference type="GO" id="GO:0030424">
    <property type="term" value="C:axon"/>
    <property type="evidence" value="ECO:0007669"/>
    <property type="project" value="TreeGrafter"/>
</dbReference>
<dbReference type="InterPro" id="IPR050958">
    <property type="entry name" value="Cell_Adh-Cytoskel_Orgn"/>
</dbReference>
<dbReference type="Gene3D" id="2.60.40.10">
    <property type="entry name" value="Immunoglobulins"/>
    <property type="match status" value="3"/>
</dbReference>
<keyword evidence="1" id="KW-0732">Signal</keyword>
<dbReference type="PANTHER" id="PTHR45080:SF8">
    <property type="entry name" value="IG-LIKE DOMAIN-CONTAINING PROTEIN"/>
    <property type="match status" value="1"/>
</dbReference>
<accession>A0A5J5CES0</accession>
<organism evidence="4 5">
    <name type="scientific">Etheostoma spectabile</name>
    <name type="common">orangethroat darter</name>
    <dbReference type="NCBI Taxonomy" id="54343"/>
    <lineage>
        <taxon>Eukaryota</taxon>
        <taxon>Metazoa</taxon>
        <taxon>Chordata</taxon>
        <taxon>Craniata</taxon>
        <taxon>Vertebrata</taxon>
        <taxon>Euteleostomi</taxon>
        <taxon>Actinopterygii</taxon>
        <taxon>Neopterygii</taxon>
        <taxon>Teleostei</taxon>
        <taxon>Neoteleostei</taxon>
        <taxon>Acanthomorphata</taxon>
        <taxon>Eupercaria</taxon>
        <taxon>Perciformes</taxon>
        <taxon>Percoidei</taxon>
        <taxon>Percidae</taxon>
        <taxon>Etheostomatinae</taxon>
        <taxon>Etheostoma</taxon>
    </lineage>
</organism>
<dbReference type="SUPFAM" id="SSF48726">
    <property type="entry name" value="Immunoglobulin"/>
    <property type="match status" value="3"/>
</dbReference>
<dbReference type="Proteomes" id="UP000327493">
    <property type="component" value="Unassembled WGS sequence"/>
</dbReference>
<dbReference type="GO" id="GO:0050808">
    <property type="term" value="P:synapse organization"/>
    <property type="evidence" value="ECO:0007669"/>
    <property type="project" value="TreeGrafter"/>
</dbReference>
<feature type="domain" description="Ig-like" evidence="3">
    <location>
        <begin position="165"/>
        <end position="244"/>
    </location>
</feature>
<dbReference type="InterPro" id="IPR003599">
    <property type="entry name" value="Ig_sub"/>
</dbReference>
<reference evidence="4 5" key="1">
    <citation type="submission" date="2019-08" db="EMBL/GenBank/DDBJ databases">
        <title>A chromosome-level genome assembly, high-density linkage maps, and genome scans reveal the genomic architecture of hybrid incompatibilities underlying speciation via character displacement in darters (Percidae: Etheostominae).</title>
        <authorList>
            <person name="Moran R.L."/>
            <person name="Catchen J.M."/>
            <person name="Fuller R.C."/>
        </authorList>
    </citation>
    <scope>NUCLEOTIDE SEQUENCE [LARGE SCALE GENOMIC DNA]</scope>
    <source>
        <strain evidence="4">EspeVRDwgs_2016</strain>
        <tissue evidence="4">Muscle</tissue>
    </source>
</reference>
<dbReference type="InterPro" id="IPR003598">
    <property type="entry name" value="Ig_sub2"/>
</dbReference>
<protein>
    <recommendedName>
        <fullName evidence="3">Ig-like domain-containing protein</fullName>
    </recommendedName>
</protein>
<dbReference type="Pfam" id="PF07679">
    <property type="entry name" value="I-set"/>
    <property type="match status" value="3"/>
</dbReference>
<feature type="non-terminal residue" evidence="4">
    <location>
        <position position="1"/>
    </location>
</feature>